<dbReference type="PIRSF" id="PIRSF000538">
    <property type="entry name" value="GlpK"/>
    <property type="match status" value="1"/>
</dbReference>
<reference evidence="8" key="1">
    <citation type="submission" date="2017-03" db="EMBL/GenBank/DDBJ databases">
        <authorList>
            <person name="Lund M.B."/>
        </authorList>
    </citation>
    <scope>NUCLEOTIDE SEQUENCE [LARGE SCALE GENOMIC DNA]</scope>
</reference>
<dbReference type="Pfam" id="PF00370">
    <property type="entry name" value="FGGY_N"/>
    <property type="match status" value="1"/>
</dbReference>
<dbReference type="SUPFAM" id="SSF53067">
    <property type="entry name" value="Actin-like ATPase domain"/>
    <property type="match status" value="2"/>
</dbReference>
<evidence type="ECO:0000313" key="8">
    <source>
        <dbReference type="Proteomes" id="UP000219994"/>
    </source>
</evidence>
<dbReference type="Pfam" id="PF02782">
    <property type="entry name" value="FGGY_C"/>
    <property type="match status" value="1"/>
</dbReference>
<dbReference type="AlphaFoldDB" id="A0A2A6FSU8"/>
<dbReference type="PANTHER" id="PTHR43095">
    <property type="entry name" value="SUGAR KINASE"/>
    <property type="match status" value="1"/>
</dbReference>
<keyword evidence="2" id="KW-0859">Xylose metabolism</keyword>
<evidence type="ECO:0000256" key="4">
    <source>
        <dbReference type="ARBA" id="ARBA00022777"/>
    </source>
</evidence>
<dbReference type="InterPro" id="IPR050406">
    <property type="entry name" value="FGGY_Carb_Kinase"/>
</dbReference>
<evidence type="ECO:0000313" key="7">
    <source>
        <dbReference type="EMBL" id="PDQ35932.1"/>
    </source>
</evidence>
<name>A0A2A6FSU8_9MICO</name>
<evidence type="ECO:0000256" key="2">
    <source>
        <dbReference type="ARBA" id="ARBA00022629"/>
    </source>
</evidence>
<proteinExistence type="inferred from homology"/>
<evidence type="ECO:0000256" key="3">
    <source>
        <dbReference type="ARBA" id="ARBA00022679"/>
    </source>
</evidence>
<evidence type="ECO:0000259" key="5">
    <source>
        <dbReference type="Pfam" id="PF00370"/>
    </source>
</evidence>
<dbReference type="GO" id="GO:0042732">
    <property type="term" value="P:D-xylose metabolic process"/>
    <property type="evidence" value="ECO:0007669"/>
    <property type="project" value="UniProtKB-KW"/>
</dbReference>
<dbReference type="PANTHER" id="PTHR43095:SF5">
    <property type="entry name" value="XYLULOSE KINASE"/>
    <property type="match status" value="1"/>
</dbReference>
<feature type="domain" description="Carbohydrate kinase FGGY C-terminal" evidence="6">
    <location>
        <begin position="260"/>
        <end position="435"/>
    </location>
</feature>
<evidence type="ECO:0000259" key="6">
    <source>
        <dbReference type="Pfam" id="PF02782"/>
    </source>
</evidence>
<keyword evidence="4" id="KW-0418">Kinase</keyword>
<feature type="domain" description="Carbohydrate kinase FGGY N-terminal" evidence="5">
    <location>
        <begin position="9"/>
        <end position="248"/>
    </location>
</feature>
<dbReference type="GO" id="GO:0016301">
    <property type="term" value="F:kinase activity"/>
    <property type="evidence" value="ECO:0007669"/>
    <property type="project" value="UniProtKB-KW"/>
</dbReference>
<accession>A0A2A6FSU8</accession>
<gene>
    <name evidence="7" type="ORF">B5766_03400</name>
</gene>
<organism evidence="7 8">
    <name type="scientific">Candidatus Lumbricidiphila eiseniae</name>
    <dbReference type="NCBI Taxonomy" id="1969409"/>
    <lineage>
        <taxon>Bacteria</taxon>
        <taxon>Bacillati</taxon>
        <taxon>Actinomycetota</taxon>
        <taxon>Actinomycetes</taxon>
        <taxon>Micrococcales</taxon>
        <taxon>Microbacteriaceae</taxon>
        <taxon>Candidatus Lumbricidiphila</taxon>
    </lineage>
</organism>
<evidence type="ECO:0008006" key="9">
    <source>
        <dbReference type="Google" id="ProtNLM"/>
    </source>
</evidence>
<keyword evidence="3" id="KW-0808">Transferase</keyword>
<keyword evidence="2" id="KW-0119">Carbohydrate metabolism</keyword>
<dbReference type="InterPro" id="IPR043129">
    <property type="entry name" value="ATPase_NBD"/>
</dbReference>
<dbReference type="Gene3D" id="3.30.420.40">
    <property type="match status" value="2"/>
</dbReference>
<comment type="caution">
    <text evidence="7">The sequence shown here is derived from an EMBL/GenBank/DDBJ whole genome shotgun (WGS) entry which is preliminary data.</text>
</comment>
<dbReference type="EMBL" id="NAEP01000024">
    <property type="protein sequence ID" value="PDQ35932.1"/>
    <property type="molecule type" value="Genomic_DNA"/>
</dbReference>
<dbReference type="InterPro" id="IPR018485">
    <property type="entry name" value="FGGY_C"/>
</dbReference>
<dbReference type="CDD" id="cd07808">
    <property type="entry name" value="ASKHA_NBD_FGGY_EcXK-like"/>
    <property type="match status" value="1"/>
</dbReference>
<comment type="similarity">
    <text evidence="1">Belongs to the FGGY kinase family.</text>
</comment>
<dbReference type="InterPro" id="IPR000577">
    <property type="entry name" value="Carb_kinase_FGGY"/>
</dbReference>
<dbReference type="InterPro" id="IPR018484">
    <property type="entry name" value="FGGY_N"/>
</dbReference>
<dbReference type="Proteomes" id="UP000219994">
    <property type="component" value="Unassembled WGS sequence"/>
</dbReference>
<protein>
    <recommendedName>
        <fullName evidence="9">Xylulokinase</fullName>
    </recommendedName>
</protein>
<sequence>MRSVLPDVVVGIDVGTTSVKVLALELATGAELAQETVGYPTHVTTEGAHEQEPESWWDAVIQCTRRVTTRVGSSSVRAVGLAGHMHSLLLIDSADRPVGPAMTWADRRVGEQTKRLGANPEFEKATGNSVVDAFTAPKLSWFAARYPDRVRRARRLVLAKDFVRFKLTGIWATDETDAIGTLLYDLHRRDWSDTLWQASGAPRSLAPPVLRSVEVSGRMRADAARLTGFPPGVPVIVGAGDVPAAVTGSGVVHPGQICVNVGTAAQVMGLSEHARAGSGFVFGAATGSRFVVMASLYAAGASISWAESTLLHGQDINDSAALAPAGCDGLTYLPFMFGATVPVKNDATRAAFINQTDRHTVAHLARAVLEGVAFGCADAVTAVAEVVGYPHEIRIVGGVTHSGLWRAAFGSVVDAELTWLRSGGSARGAAVLAAIGSGAWTSPTDGDSGLRAEPVSRAPSRERAFFAAAYRRYQKACARIL</sequence>
<evidence type="ECO:0000256" key="1">
    <source>
        <dbReference type="ARBA" id="ARBA00009156"/>
    </source>
</evidence>